<reference evidence="2" key="1">
    <citation type="submission" date="2021-01" db="EMBL/GenBank/DDBJ databases">
        <title>Whole genome shotgun sequence of Actinoplanes nipponensis NBRC 14063.</title>
        <authorList>
            <person name="Komaki H."/>
            <person name="Tamura T."/>
        </authorList>
    </citation>
    <scope>NUCLEOTIDE SEQUENCE</scope>
    <source>
        <strain evidence="2">NBRC 14063</strain>
    </source>
</reference>
<keyword evidence="3" id="KW-1185">Reference proteome</keyword>
<feature type="domain" description="Beta-lactamase-related" evidence="1">
    <location>
        <begin position="11"/>
        <end position="359"/>
    </location>
</feature>
<proteinExistence type="predicted"/>
<dbReference type="Pfam" id="PF00144">
    <property type="entry name" value="Beta-lactamase"/>
    <property type="match status" value="1"/>
</dbReference>
<dbReference type="RefSeq" id="WP_203777367.1">
    <property type="nucleotide sequence ID" value="NZ_BAAAYJ010000108.1"/>
</dbReference>
<dbReference type="Gene3D" id="3.40.710.10">
    <property type="entry name" value="DD-peptidase/beta-lactamase superfamily"/>
    <property type="match status" value="1"/>
</dbReference>
<accession>A0A919JPN9</accession>
<comment type="caution">
    <text evidence="2">The sequence shown here is derived from an EMBL/GenBank/DDBJ whole genome shotgun (WGS) entry which is preliminary data.</text>
</comment>
<protein>
    <submittedName>
        <fullName evidence="2">Esterase</fullName>
    </submittedName>
</protein>
<dbReference type="PANTHER" id="PTHR43319">
    <property type="entry name" value="BETA-LACTAMASE-RELATED"/>
    <property type="match status" value="1"/>
</dbReference>
<evidence type="ECO:0000313" key="2">
    <source>
        <dbReference type="EMBL" id="GIE54506.1"/>
    </source>
</evidence>
<dbReference type="InterPro" id="IPR052907">
    <property type="entry name" value="Beta-lactamase/esterase"/>
</dbReference>
<organism evidence="2 3">
    <name type="scientific">Actinoplanes nipponensis</name>
    <dbReference type="NCBI Taxonomy" id="135950"/>
    <lineage>
        <taxon>Bacteria</taxon>
        <taxon>Bacillati</taxon>
        <taxon>Actinomycetota</taxon>
        <taxon>Actinomycetes</taxon>
        <taxon>Micromonosporales</taxon>
        <taxon>Micromonosporaceae</taxon>
        <taxon>Actinoplanes</taxon>
    </lineage>
</organism>
<dbReference type="AlphaFoldDB" id="A0A919JPN9"/>
<dbReference type="Proteomes" id="UP000647172">
    <property type="component" value="Unassembled WGS sequence"/>
</dbReference>
<dbReference type="SUPFAM" id="SSF56601">
    <property type="entry name" value="beta-lactamase/transpeptidase-like"/>
    <property type="match status" value="1"/>
</dbReference>
<evidence type="ECO:0000313" key="3">
    <source>
        <dbReference type="Proteomes" id="UP000647172"/>
    </source>
</evidence>
<sequence length="374" mass="40140">MRDADRLQARVQRAIDALVGSGREIGVQVAAYLHGEPIVNAVSGLADEAGGRPVTPDTPFFSFATGLALTSTVVHVLAEQGKLDYDLRIADVWPEYARHGKEQTTLRHALTHAAGVPGLPSYTSPEDLLDWDHMCRTIAGSAPAWRPGTAHGFHQWTYGWLIGEVVRRAVHRPIAWVLAEDIARPLQADRELFFGVPPEQLHRVARLKDRNWHAALEALSERVENFAAVVPPGVRPDAALANRRDILRADIPSVATVSARGLARLYAALMGEVDGVRLVSPRRFREITTVATHGPDRVFGGDLPKTPGYVAHLGGARIGWSGSGGSLAGCYPELGLSVAITKNYLGTADEDPMEAVAALIRAAVADGGTVGPRA</sequence>
<dbReference type="InterPro" id="IPR012338">
    <property type="entry name" value="Beta-lactam/transpept-like"/>
</dbReference>
<evidence type="ECO:0000259" key="1">
    <source>
        <dbReference type="Pfam" id="PF00144"/>
    </source>
</evidence>
<gene>
    <name evidence="2" type="ORF">Ani05nite_80400</name>
</gene>
<dbReference type="EMBL" id="BOMQ01000103">
    <property type="protein sequence ID" value="GIE54506.1"/>
    <property type="molecule type" value="Genomic_DNA"/>
</dbReference>
<dbReference type="PANTHER" id="PTHR43319:SF3">
    <property type="entry name" value="BETA-LACTAMASE-RELATED DOMAIN-CONTAINING PROTEIN"/>
    <property type="match status" value="1"/>
</dbReference>
<name>A0A919JPN9_9ACTN</name>
<dbReference type="InterPro" id="IPR001466">
    <property type="entry name" value="Beta-lactam-related"/>
</dbReference>